<evidence type="ECO:0000313" key="3">
    <source>
        <dbReference type="EMBL" id="DBA04515.1"/>
    </source>
</evidence>
<feature type="domain" description="PPM-type phosphatase" evidence="2">
    <location>
        <begin position="120"/>
        <end position="393"/>
    </location>
</feature>
<evidence type="ECO:0000313" key="4">
    <source>
        <dbReference type="Proteomes" id="UP001146120"/>
    </source>
</evidence>
<feature type="region of interest" description="Disordered" evidence="1">
    <location>
        <begin position="84"/>
        <end position="118"/>
    </location>
</feature>
<dbReference type="InterPro" id="IPR036457">
    <property type="entry name" value="PPM-type-like_dom_sf"/>
</dbReference>
<dbReference type="AlphaFoldDB" id="A0AAV2ZF65"/>
<dbReference type="InterPro" id="IPR015655">
    <property type="entry name" value="PP2C"/>
</dbReference>
<reference evidence="3" key="2">
    <citation type="journal article" date="2023" name="Microbiol Resour">
        <title>Decontamination and Annotation of the Draft Genome Sequence of the Oomycete Lagenidium giganteum ARSEF 373.</title>
        <authorList>
            <person name="Morgan W.R."/>
            <person name="Tartar A."/>
        </authorList>
    </citation>
    <scope>NUCLEOTIDE SEQUENCE</scope>
    <source>
        <strain evidence="3">ARSEF 373</strain>
    </source>
</reference>
<proteinExistence type="predicted"/>
<sequence length="393" mass="43065">MKLRNTQTSGSTTTSNGLVSRLRREKTKLLGSPSTSPSNATQVAVASSTKKSVSKEVERQQPHSVSHNNDAAQFKDCLDAFLSEEEEEDNNVDEPHARSSIKQGGSQKARSKRRAVRIRDSGHVSVEGAMGHANEDRLIVRSNEQFHLFVVIDGHGGSNAADFIVDTMFAAFERVYDDGFESRALETAACDLDKEFCTRARRTQDYSGACYLAIIVYMDPETDTEQKIVLNCGDCRAIVKEEPSKKEAKGGRKSSTSQCEESRVIALSDDHCARNRSEKLRALEAGAYIQNNRIAGVLEPFRSLGDIDVKTKSMKNWVIATPEIRKTPLAVGCSTLLLATDGVWGVLTNEVAMEIVQTELEANRGAARAARAVVDKARERGSQDDITAIVVLI</sequence>
<feature type="compositionally biased region" description="Low complexity" evidence="1">
    <location>
        <begin position="1"/>
        <end position="17"/>
    </location>
</feature>
<feature type="region of interest" description="Disordered" evidence="1">
    <location>
        <begin position="1"/>
        <end position="70"/>
    </location>
</feature>
<dbReference type="GO" id="GO:0004722">
    <property type="term" value="F:protein serine/threonine phosphatase activity"/>
    <property type="evidence" value="ECO:0007669"/>
    <property type="project" value="InterPro"/>
</dbReference>
<comment type="caution">
    <text evidence="3">The sequence shown here is derived from an EMBL/GenBank/DDBJ whole genome shotgun (WGS) entry which is preliminary data.</text>
</comment>
<organism evidence="3 4">
    <name type="scientific">Lagenidium giganteum</name>
    <dbReference type="NCBI Taxonomy" id="4803"/>
    <lineage>
        <taxon>Eukaryota</taxon>
        <taxon>Sar</taxon>
        <taxon>Stramenopiles</taxon>
        <taxon>Oomycota</taxon>
        <taxon>Peronosporomycetes</taxon>
        <taxon>Pythiales</taxon>
        <taxon>Pythiaceae</taxon>
    </lineage>
</organism>
<reference evidence="3" key="1">
    <citation type="submission" date="2022-11" db="EMBL/GenBank/DDBJ databases">
        <authorList>
            <person name="Morgan W.R."/>
            <person name="Tartar A."/>
        </authorList>
    </citation>
    <scope>NUCLEOTIDE SEQUENCE</scope>
    <source>
        <strain evidence="3">ARSEF 373</strain>
    </source>
</reference>
<accession>A0AAV2ZF65</accession>
<dbReference type="Gene3D" id="3.60.40.10">
    <property type="entry name" value="PPM-type phosphatase domain"/>
    <property type="match status" value="1"/>
</dbReference>
<keyword evidence="4" id="KW-1185">Reference proteome</keyword>
<dbReference type="Proteomes" id="UP001146120">
    <property type="component" value="Unassembled WGS sequence"/>
</dbReference>
<gene>
    <name evidence="3" type="ORF">N0F65_011063</name>
</gene>
<protein>
    <recommendedName>
        <fullName evidence="2">PPM-type phosphatase domain-containing protein</fullName>
    </recommendedName>
</protein>
<evidence type="ECO:0000259" key="2">
    <source>
        <dbReference type="PROSITE" id="PS51746"/>
    </source>
</evidence>
<dbReference type="Pfam" id="PF00481">
    <property type="entry name" value="PP2C"/>
    <property type="match status" value="1"/>
</dbReference>
<name>A0AAV2ZF65_9STRA</name>
<dbReference type="SMART" id="SM00332">
    <property type="entry name" value="PP2Cc"/>
    <property type="match status" value="1"/>
</dbReference>
<dbReference type="CDD" id="cd00143">
    <property type="entry name" value="PP2Cc"/>
    <property type="match status" value="1"/>
</dbReference>
<evidence type="ECO:0000256" key="1">
    <source>
        <dbReference type="SAM" id="MobiDB-lite"/>
    </source>
</evidence>
<dbReference type="EMBL" id="DAKRPA010000007">
    <property type="protein sequence ID" value="DBA04515.1"/>
    <property type="molecule type" value="Genomic_DNA"/>
</dbReference>
<dbReference type="PANTHER" id="PTHR47992">
    <property type="entry name" value="PROTEIN PHOSPHATASE"/>
    <property type="match status" value="1"/>
</dbReference>
<dbReference type="SUPFAM" id="SSF81606">
    <property type="entry name" value="PP2C-like"/>
    <property type="match status" value="1"/>
</dbReference>
<dbReference type="InterPro" id="IPR001932">
    <property type="entry name" value="PPM-type_phosphatase-like_dom"/>
</dbReference>
<feature type="compositionally biased region" description="Polar residues" evidence="1">
    <location>
        <begin position="32"/>
        <end position="42"/>
    </location>
</feature>
<dbReference type="PROSITE" id="PS51746">
    <property type="entry name" value="PPM_2"/>
    <property type="match status" value="1"/>
</dbReference>